<organism evidence="1 2">
    <name type="scientific">Arabis nemorensis</name>
    <dbReference type="NCBI Taxonomy" id="586526"/>
    <lineage>
        <taxon>Eukaryota</taxon>
        <taxon>Viridiplantae</taxon>
        <taxon>Streptophyta</taxon>
        <taxon>Embryophyta</taxon>
        <taxon>Tracheophyta</taxon>
        <taxon>Spermatophyta</taxon>
        <taxon>Magnoliopsida</taxon>
        <taxon>eudicotyledons</taxon>
        <taxon>Gunneridae</taxon>
        <taxon>Pentapetalae</taxon>
        <taxon>rosids</taxon>
        <taxon>malvids</taxon>
        <taxon>Brassicales</taxon>
        <taxon>Brassicaceae</taxon>
        <taxon>Arabideae</taxon>
        <taxon>Arabis</taxon>
    </lineage>
</organism>
<protein>
    <recommendedName>
        <fullName evidence="3">NYN domain-containing protein</fullName>
    </recommendedName>
</protein>
<gene>
    <name evidence="1" type="ORF">ANE_LOCUS10339</name>
</gene>
<evidence type="ECO:0008006" key="3">
    <source>
        <dbReference type="Google" id="ProtNLM"/>
    </source>
</evidence>
<reference evidence="1" key="1">
    <citation type="submission" date="2019-07" db="EMBL/GenBank/DDBJ databases">
        <authorList>
            <person name="Dittberner H."/>
        </authorList>
    </citation>
    <scope>NUCLEOTIDE SEQUENCE [LARGE SCALE GENOMIC DNA]</scope>
</reference>
<evidence type="ECO:0000313" key="2">
    <source>
        <dbReference type="Proteomes" id="UP000489600"/>
    </source>
</evidence>
<dbReference type="AlphaFoldDB" id="A0A565BEV9"/>
<evidence type="ECO:0000313" key="1">
    <source>
        <dbReference type="EMBL" id="VVA99894.1"/>
    </source>
</evidence>
<comment type="caution">
    <text evidence="1">The sequence shown here is derived from an EMBL/GenBank/DDBJ whole genome shotgun (WGS) entry which is preliminary data.</text>
</comment>
<sequence length="196" mass="23057">MDSTEAYFDDDGWKQQTRRARKTVRKLTSHTHANDLFVILDLQTMKLDETFQYQFLKDNIIDAVEQVTNKIYTCSQINVYLMSDTKESEEHRRNVEFLKKFCNLVDCYTRKLRCHVCKSLPTEGRKKRLSELEMVKDSCDVALEERNNRMKTAFFIASNDQFFNDVLAQDLASQGFEVFTGRVKGMVRKSMYRSVV</sequence>
<dbReference type="Proteomes" id="UP000489600">
    <property type="component" value="Unassembled WGS sequence"/>
</dbReference>
<dbReference type="EMBL" id="CABITT030000003">
    <property type="protein sequence ID" value="VVA99894.1"/>
    <property type="molecule type" value="Genomic_DNA"/>
</dbReference>
<name>A0A565BEV9_9BRAS</name>
<proteinExistence type="predicted"/>
<accession>A0A565BEV9</accession>
<keyword evidence="2" id="KW-1185">Reference proteome</keyword>